<comment type="caution">
    <text evidence="3">The sequence shown here is derived from an EMBL/GenBank/DDBJ whole genome shotgun (WGS) entry which is preliminary data.</text>
</comment>
<feature type="signal peptide" evidence="2">
    <location>
        <begin position="1"/>
        <end position="17"/>
    </location>
</feature>
<evidence type="ECO:0000256" key="1">
    <source>
        <dbReference type="SAM" id="MobiDB-lite"/>
    </source>
</evidence>
<dbReference type="AlphaFoldDB" id="A0AAJ0CBN4"/>
<name>A0AAJ0CBN4_9HYPO</name>
<reference evidence="3" key="1">
    <citation type="submission" date="2023-06" db="EMBL/GenBank/DDBJ databases">
        <title>Conoideocrella luteorostrata (Hypocreales: Clavicipitaceae), a potential biocontrol fungus for elongate hemlock scale in United States Christmas tree production areas.</title>
        <authorList>
            <person name="Barrett H."/>
            <person name="Lovett B."/>
            <person name="Macias A.M."/>
            <person name="Stajich J.E."/>
            <person name="Kasson M.T."/>
        </authorList>
    </citation>
    <scope>NUCLEOTIDE SEQUENCE</scope>
    <source>
        <strain evidence="3">ARSEF 14590</strain>
    </source>
</reference>
<feature type="region of interest" description="Disordered" evidence="1">
    <location>
        <begin position="52"/>
        <end position="149"/>
    </location>
</feature>
<protein>
    <submittedName>
        <fullName evidence="3">Uncharacterized protein</fullName>
    </submittedName>
</protein>
<proteinExistence type="predicted"/>
<feature type="compositionally biased region" description="Basic and acidic residues" evidence="1">
    <location>
        <begin position="136"/>
        <end position="149"/>
    </location>
</feature>
<keyword evidence="2" id="KW-0732">Signal</keyword>
<feature type="chain" id="PRO_5042537969" evidence="2">
    <location>
        <begin position="18"/>
        <end position="187"/>
    </location>
</feature>
<evidence type="ECO:0000313" key="3">
    <source>
        <dbReference type="EMBL" id="KAK2589960.1"/>
    </source>
</evidence>
<evidence type="ECO:0000313" key="4">
    <source>
        <dbReference type="Proteomes" id="UP001251528"/>
    </source>
</evidence>
<keyword evidence="4" id="KW-1185">Reference proteome</keyword>
<organism evidence="3 4">
    <name type="scientific">Conoideocrella luteorostrata</name>
    <dbReference type="NCBI Taxonomy" id="1105319"/>
    <lineage>
        <taxon>Eukaryota</taxon>
        <taxon>Fungi</taxon>
        <taxon>Dikarya</taxon>
        <taxon>Ascomycota</taxon>
        <taxon>Pezizomycotina</taxon>
        <taxon>Sordariomycetes</taxon>
        <taxon>Hypocreomycetidae</taxon>
        <taxon>Hypocreales</taxon>
        <taxon>Clavicipitaceae</taxon>
        <taxon>Conoideocrella</taxon>
    </lineage>
</organism>
<accession>A0AAJ0CBN4</accession>
<dbReference type="Proteomes" id="UP001251528">
    <property type="component" value="Unassembled WGS sequence"/>
</dbReference>
<dbReference type="EMBL" id="JASWJB010000516">
    <property type="protein sequence ID" value="KAK2589960.1"/>
    <property type="molecule type" value="Genomic_DNA"/>
</dbReference>
<sequence>MKYALILSASLATLVLAGPIQVRQPAVGCTSLDCLGQGECCDGLLVDSEPVCPEDPDFPEDGVCPGNGGGNRVPRPANRPRPADKPDVKPATVKPDVKPATVNPATVKPATNKPMSTQGESGLASKPPKTPSEIKPSGDKGKEGDECNAHEDCEGDLKCFAGELFGEPNSCEKVGGTIWGTPVTPLG</sequence>
<evidence type="ECO:0000256" key="2">
    <source>
        <dbReference type="SAM" id="SignalP"/>
    </source>
</evidence>
<gene>
    <name evidence="3" type="ORF">QQS21_012364</name>
</gene>